<dbReference type="Proteomes" id="UP000554235">
    <property type="component" value="Unassembled WGS sequence"/>
</dbReference>
<evidence type="ECO:0000313" key="2">
    <source>
        <dbReference type="EMBL" id="KAF4459465.1"/>
    </source>
</evidence>
<proteinExistence type="predicted"/>
<sequence>MFSPSTRSITSLCNFNSNINVNMGEDLQAVRNAMNNSNLVTDDFLRNFNHSVDVMGPSIQHTETQLTAISARVDEQTALASTTHALVHEVNLKLSTLLLYTSHRTSPFDVGESGGNIAHYCIRMFGQFLFHNRSPEGVSKGLAMLRMFLIWFSDMGVDISAADFNQRTIVDIAVETPCRDILPCVYDTLEECDHQLDLVMDPNGRWSRSWLDEWDPSLGWPILLEVDCRVEITFDIGRSLPYCSLKAKRLILDHLRERRERLLRVAMNSLPVTDLQDLGVVTENPSDTTAKKLWEKLRERGVELEDALNPRMYDGPEDYGGLFFYIECPKVAELAFNMGFEDIDALSTFGLTPILAIDLSFKYDDQIEVDPVAYAIWLLQKGARIDRSINSFGISAAHYLARMSGVLVRRHYFNAINTAESLPSELVRLFSKLFCNDEESYFPCPCTPRGLSRPLHHFLAVVLDDTQPKLLRDQLCLTYHAKAQLAIHLVNILTYAVDGLDVRCLTTPIIHLLTMESLNISHPPQCRWKPNDWIRDGVLDPERQEEWYEMLEEDWPLIKQLDELMEEFEAEFLRQNVSIKTFIRGYWLRRMRQVRRERAKPLTEDQKQGLRDAGVILGGANQSNYDFSDYLSTEDEDDYECESNDGDGYNYEEGEESEEGEWETEEEDYTGEYEDDSDEEVMRTRLNIADAPTRYMYIET</sequence>
<dbReference type="AlphaFoldDB" id="A0A8H4P528"/>
<keyword evidence="3" id="KW-1185">Reference proteome</keyword>
<comment type="caution">
    <text evidence="2">The sequence shown here is derived from an EMBL/GenBank/DDBJ whole genome shotgun (WGS) entry which is preliminary data.</text>
</comment>
<gene>
    <name evidence="2" type="ORF">FALBO_13771</name>
</gene>
<protein>
    <submittedName>
        <fullName evidence="2">Uncharacterized protein</fullName>
    </submittedName>
</protein>
<feature type="compositionally biased region" description="Acidic residues" evidence="1">
    <location>
        <begin position="632"/>
        <end position="679"/>
    </location>
</feature>
<organism evidence="2 3">
    <name type="scientific">Fusarium albosuccineum</name>
    <dbReference type="NCBI Taxonomy" id="1237068"/>
    <lineage>
        <taxon>Eukaryota</taxon>
        <taxon>Fungi</taxon>
        <taxon>Dikarya</taxon>
        <taxon>Ascomycota</taxon>
        <taxon>Pezizomycotina</taxon>
        <taxon>Sordariomycetes</taxon>
        <taxon>Hypocreomycetidae</taxon>
        <taxon>Hypocreales</taxon>
        <taxon>Nectriaceae</taxon>
        <taxon>Fusarium</taxon>
        <taxon>Fusarium decemcellulare species complex</taxon>
    </lineage>
</organism>
<dbReference type="OrthoDB" id="1577640at2759"/>
<feature type="region of interest" description="Disordered" evidence="1">
    <location>
        <begin position="627"/>
        <end position="681"/>
    </location>
</feature>
<reference evidence="2 3" key="1">
    <citation type="submission" date="2020-01" db="EMBL/GenBank/DDBJ databases">
        <title>Identification and distribution of gene clusters putatively required for synthesis of sphingolipid metabolism inhibitors in phylogenetically diverse species of the filamentous fungus Fusarium.</title>
        <authorList>
            <person name="Kim H.-S."/>
            <person name="Busman M."/>
            <person name="Brown D.W."/>
            <person name="Divon H."/>
            <person name="Uhlig S."/>
            <person name="Proctor R.H."/>
        </authorList>
    </citation>
    <scope>NUCLEOTIDE SEQUENCE [LARGE SCALE GENOMIC DNA]</scope>
    <source>
        <strain evidence="2 3">NRRL 20459</strain>
    </source>
</reference>
<evidence type="ECO:0000256" key="1">
    <source>
        <dbReference type="SAM" id="MobiDB-lite"/>
    </source>
</evidence>
<accession>A0A8H4P528</accession>
<dbReference type="EMBL" id="JAADYS010002169">
    <property type="protein sequence ID" value="KAF4459465.1"/>
    <property type="molecule type" value="Genomic_DNA"/>
</dbReference>
<name>A0A8H4P528_9HYPO</name>
<evidence type="ECO:0000313" key="3">
    <source>
        <dbReference type="Proteomes" id="UP000554235"/>
    </source>
</evidence>